<keyword evidence="3 10" id="KW-0479">Metal-binding</keyword>
<evidence type="ECO:0000256" key="9">
    <source>
        <dbReference type="ARBA" id="ARBA00066695"/>
    </source>
</evidence>
<evidence type="ECO:0000256" key="3">
    <source>
        <dbReference type="ARBA" id="ARBA00022723"/>
    </source>
</evidence>
<organism evidence="12">
    <name type="scientific">Vitis vinifera</name>
    <name type="common">Grape</name>
    <dbReference type="NCBI Taxonomy" id="29760"/>
    <lineage>
        <taxon>Eukaryota</taxon>
        <taxon>Viridiplantae</taxon>
        <taxon>Streptophyta</taxon>
        <taxon>Embryophyta</taxon>
        <taxon>Tracheophyta</taxon>
        <taxon>Spermatophyta</taxon>
        <taxon>Magnoliopsida</taxon>
        <taxon>eudicotyledons</taxon>
        <taxon>Gunneridae</taxon>
        <taxon>Pentapetalae</taxon>
        <taxon>rosids</taxon>
        <taxon>Vitales</taxon>
        <taxon>Vitaceae</taxon>
        <taxon>Viteae</taxon>
        <taxon>Vitis</taxon>
    </lineage>
</organism>
<sequence>MDNTHCVVDLTLLTLPAGFTDSHAKHNEPELCRKRGPSWVFDQPSSSWDFCSLGLHITSPELSDAFKSMPANLYEKQLDLNSIQELPDSHAWASLGEHPCVDSLIAESVPVIDLSDPNALTLVGDACKSWGVFQVINHGIPISILEAIEDASRNLFALPAEQKLKATRPPDGFSGFGQPRIAPFFAKQMWYEGFTVLGSPLELVSKLWPEEYCTKFCEVTEEYDKQMKQLANKLLWLLLGSLGINKEDVEWAGPEGQLEGAHAALQLNSYPACPQPDKAMGLAEHTDSSLLTILYQGSTSGLQVVLEGSGWITVPPLPGALVVNIGDLLHILSNAAFPSVLHRAMVNNSKQRISVAYFYGPPATIPVAPIPKLVDSSHPPVYRSVTWSEFLATKAKHFNKALSLVRMPVPETDSSE</sequence>
<keyword evidence="4" id="KW-0223">Dioxygenase</keyword>
<evidence type="ECO:0000313" key="12">
    <source>
        <dbReference type="EMBL" id="CAN73736.1"/>
    </source>
</evidence>
<dbReference type="Gene3D" id="2.60.120.330">
    <property type="entry name" value="B-lactam Antibiotic, Isopenicillin N Synthase, Chain"/>
    <property type="match status" value="1"/>
</dbReference>
<evidence type="ECO:0000256" key="8">
    <source>
        <dbReference type="ARBA" id="ARBA00061560"/>
    </source>
</evidence>
<dbReference type="GO" id="GO:0016707">
    <property type="term" value="F:gibberellin 3-beta-dioxygenase activity"/>
    <property type="evidence" value="ECO:0007669"/>
    <property type="project" value="UniProtKB-EC"/>
</dbReference>
<dbReference type="Pfam" id="PF14226">
    <property type="entry name" value="DIOX_N"/>
    <property type="match status" value="1"/>
</dbReference>
<dbReference type="PROSITE" id="PS51471">
    <property type="entry name" value="FE2OG_OXY"/>
    <property type="match status" value="1"/>
</dbReference>
<keyword evidence="5 10" id="KW-0560">Oxidoreductase</keyword>
<dbReference type="PANTHER" id="PTHR47990">
    <property type="entry name" value="2-OXOGLUTARATE (2OG) AND FE(II)-DEPENDENT OXYGENASE SUPERFAMILY PROTEIN-RELATED"/>
    <property type="match status" value="1"/>
</dbReference>
<comment type="pathway">
    <text evidence="2">Hormone biosynthesis.</text>
</comment>
<comment type="cofactor">
    <cofactor evidence="1">
        <name>L-ascorbate</name>
        <dbReference type="ChEBI" id="CHEBI:38290"/>
    </cofactor>
</comment>
<evidence type="ECO:0000256" key="6">
    <source>
        <dbReference type="ARBA" id="ARBA00023004"/>
    </source>
</evidence>
<dbReference type="InterPro" id="IPR027443">
    <property type="entry name" value="IPNS-like_sf"/>
</dbReference>
<evidence type="ECO:0000256" key="5">
    <source>
        <dbReference type="ARBA" id="ARBA00023002"/>
    </source>
</evidence>
<reference evidence="12" key="1">
    <citation type="journal article" date="2007" name="PLoS ONE">
        <title>The first genome sequence of an elite grapevine cultivar (Pinot noir Vitis vinifera L.): coping with a highly heterozygous genome.</title>
        <authorList>
            <person name="Velasco R."/>
            <person name="Zharkikh A."/>
            <person name="Troggio M."/>
            <person name="Cartwright D.A."/>
            <person name="Cestaro A."/>
            <person name="Pruss D."/>
            <person name="Pindo M."/>
            <person name="FitzGerald L.M."/>
            <person name="Vezzulli S."/>
            <person name="Reid J."/>
            <person name="Malacarne G."/>
            <person name="Iliev D."/>
            <person name="Coppola G."/>
            <person name="Wardell B."/>
            <person name="Micheletti D."/>
            <person name="Macalma T."/>
            <person name="Facci M."/>
            <person name="Mitchell J.T."/>
            <person name="Perazzolli M."/>
            <person name="Eldredge G."/>
            <person name="Gatto P."/>
            <person name="Oyzerski R."/>
            <person name="Moretto M."/>
            <person name="Gutin N."/>
            <person name="Stefanini M."/>
            <person name="Chen Y."/>
            <person name="Segala C."/>
            <person name="Davenport C."/>
            <person name="Dematte L."/>
            <person name="Mraz A."/>
            <person name="Battilana J."/>
            <person name="Stormo K."/>
            <person name="Costa F."/>
            <person name="Tao Q."/>
            <person name="Si-Ammour A."/>
            <person name="Harkins T."/>
            <person name="Lackey A."/>
            <person name="Perbost C."/>
            <person name="Taillon B."/>
            <person name="Stella A."/>
            <person name="Solovyev V."/>
            <person name="Fawcett J.A."/>
            <person name="Sterck L."/>
            <person name="Vandepoele K."/>
            <person name="Grando S.M."/>
            <person name="Toppo S."/>
            <person name="Moser C."/>
            <person name="Lanchbury J."/>
            <person name="Bogden R."/>
            <person name="Skolnick M."/>
            <person name="Sgaramella V."/>
            <person name="Bhatnagar S.K."/>
            <person name="Fontana P."/>
            <person name="Gutin A."/>
            <person name="Van de Peer Y."/>
            <person name="Salamini F."/>
            <person name="Viola R."/>
        </authorList>
    </citation>
    <scope>NUCLEOTIDE SEQUENCE</scope>
</reference>
<dbReference type="SUPFAM" id="SSF51197">
    <property type="entry name" value="Clavaminate synthase-like"/>
    <property type="match status" value="1"/>
</dbReference>
<dbReference type="EMBL" id="AM434077">
    <property type="protein sequence ID" value="CAN73736.1"/>
    <property type="molecule type" value="Genomic_DNA"/>
</dbReference>
<dbReference type="InterPro" id="IPR005123">
    <property type="entry name" value="Oxoglu/Fe-dep_dioxygenase_dom"/>
</dbReference>
<dbReference type="InterPro" id="IPR044861">
    <property type="entry name" value="IPNS-like_FE2OG_OXY"/>
</dbReference>
<evidence type="ECO:0000256" key="10">
    <source>
        <dbReference type="RuleBase" id="RU003682"/>
    </source>
</evidence>
<dbReference type="InterPro" id="IPR026992">
    <property type="entry name" value="DIOX_N"/>
</dbReference>
<comment type="similarity">
    <text evidence="8">Belongs to the iron/ascorbate-dependent oxidoreductase family. GA3OX subfamily.</text>
</comment>
<proteinExistence type="inferred from homology"/>
<name>A5ASP9_VITVI</name>
<evidence type="ECO:0000256" key="2">
    <source>
        <dbReference type="ARBA" id="ARBA00004972"/>
    </source>
</evidence>
<dbReference type="Pfam" id="PF03171">
    <property type="entry name" value="2OG-FeII_Oxy"/>
    <property type="match status" value="1"/>
</dbReference>
<dbReference type="GO" id="GO:0009686">
    <property type="term" value="P:gibberellin biosynthetic process"/>
    <property type="evidence" value="ECO:0007669"/>
    <property type="project" value="UniProtKB-ARBA"/>
</dbReference>
<evidence type="ECO:0000256" key="7">
    <source>
        <dbReference type="ARBA" id="ARBA00037909"/>
    </source>
</evidence>
<dbReference type="GO" id="GO:0046872">
    <property type="term" value="F:metal ion binding"/>
    <property type="evidence" value="ECO:0007669"/>
    <property type="project" value="UniProtKB-KW"/>
</dbReference>
<accession>A5ASP9</accession>
<dbReference type="FunFam" id="2.60.120.330:FF:000013">
    <property type="entry name" value="Gibberellin 3-beta-dioxygenase 1"/>
    <property type="match status" value="1"/>
</dbReference>
<evidence type="ECO:0000256" key="1">
    <source>
        <dbReference type="ARBA" id="ARBA00001961"/>
    </source>
</evidence>
<protein>
    <recommendedName>
        <fullName evidence="9">gibberellin 3beta-dioxygenase</fullName>
        <ecNumber evidence="9">1.14.11.15</ecNumber>
    </recommendedName>
</protein>
<gene>
    <name evidence="12" type="ORF">VITISV_025221</name>
</gene>
<dbReference type="EC" id="1.14.11.15" evidence="9"/>
<evidence type="ECO:0000259" key="11">
    <source>
        <dbReference type="PROSITE" id="PS51471"/>
    </source>
</evidence>
<feature type="domain" description="Fe2OG dioxygenase" evidence="11">
    <location>
        <begin position="260"/>
        <end position="361"/>
    </location>
</feature>
<comment type="pathway">
    <text evidence="7">Plant hormone biosynthesis; gibberellin biosynthesis.</text>
</comment>
<evidence type="ECO:0000256" key="4">
    <source>
        <dbReference type="ARBA" id="ARBA00022964"/>
    </source>
</evidence>
<dbReference type="InterPro" id="IPR050231">
    <property type="entry name" value="Iron_ascorbate_oxido_reductase"/>
</dbReference>
<dbReference type="AlphaFoldDB" id="A5ASP9"/>
<keyword evidence="6 10" id="KW-0408">Iron</keyword>